<proteinExistence type="predicted"/>
<comment type="caution">
    <text evidence="4">The sequence shown here is derived from an EMBL/GenBank/DDBJ whole genome shotgun (WGS) entry which is preliminary data.</text>
</comment>
<gene>
    <name evidence="4" type="ORF">E7201_02235</name>
</gene>
<reference evidence="4" key="1">
    <citation type="submission" date="2019-04" db="EMBL/GenBank/DDBJ databases">
        <title>Evolution of Biomass-Degrading Anaerobic Consortia Revealed by Metagenomics.</title>
        <authorList>
            <person name="Peng X."/>
        </authorList>
    </citation>
    <scope>NUCLEOTIDE SEQUENCE</scope>
    <source>
        <strain evidence="4">SIG240</strain>
    </source>
</reference>
<keyword evidence="1" id="KW-0328">Glycosyltransferase</keyword>
<dbReference type="PANTHER" id="PTHR22916:SF51">
    <property type="entry name" value="GLYCOSYLTRANSFERASE EPSH-RELATED"/>
    <property type="match status" value="1"/>
</dbReference>
<protein>
    <submittedName>
        <fullName evidence="4">Glycosyltransferase family 2 protein</fullName>
    </submittedName>
</protein>
<keyword evidence="2" id="KW-0808">Transferase</keyword>
<dbReference type="InterPro" id="IPR001173">
    <property type="entry name" value="Glyco_trans_2-like"/>
</dbReference>
<dbReference type="Proteomes" id="UP000761380">
    <property type="component" value="Unassembled WGS sequence"/>
</dbReference>
<dbReference type="GO" id="GO:0016757">
    <property type="term" value="F:glycosyltransferase activity"/>
    <property type="evidence" value="ECO:0007669"/>
    <property type="project" value="UniProtKB-KW"/>
</dbReference>
<evidence type="ECO:0000256" key="1">
    <source>
        <dbReference type="ARBA" id="ARBA00022676"/>
    </source>
</evidence>
<dbReference type="EMBL" id="SVBY01000009">
    <property type="protein sequence ID" value="MBE6091988.1"/>
    <property type="molecule type" value="Genomic_DNA"/>
</dbReference>
<evidence type="ECO:0000256" key="2">
    <source>
        <dbReference type="ARBA" id="ARBA00022679"/>
    </source>
</evidence>
<evidence type="ECO:0000313" key="5">
    <source>
        <dbReference type="Proteomes" id="UP000761380"/>
    </source>
</evidence>
<accession>A0A927ZS24</accession>
<name>A0A927ZS24_SELRU</name>
<dbReference type="InterPro" id="IPR029044">
    <property type="entry name" value="Nucleotide-diphossugar_trans"/>
</dbReference>
<dbReference type="Pfam" id="PF00535">
    <property type="entry name" value="Glycos_transf_2"/>
    <property type="match status" value="1"/>
</dbReference>
<evidence type="ECO:0000259" key="3">
    <source>
        <dbReference type="Pfam" id="PF00535"/>
    </source>
</evidence>
<dbReference type="Gene3D" id="3.90.550.10">
    <property type="entry name" value="Spore Coat Polysaccharide Biosynthesis Protein SpsA, Chain A"/>
    <property type="match status" value="1"/>
</dbReference>
<dbReference type="SUPFAM" id="SSF53448">
    <property type="entry name" value="Nucleotide-diphospho-sugar transferases"/>
    <property type="match status" value="1"/>
</dbReference>
<evidence type="ECO:0000313" key="4">
    <source>
        <dbReference type="EMBL" id="MBE6091988.1"/>
    </source>
</evidence>
<dbReference type="PANTHER" id="PTHR22916">
    <property type="entry name" value="GLYCOSYLTRANSFERASE"/>
    <property type="match status" value="1"/>
</dbReference>
<feature type="domain" description="Glycosyltransferase 2-like" evidence="3">
    <location>
        <begin position="14"/>
        <end position="139"/>
    </location>
</feature>
<dbReference type="AlphaFoldDB" id="A0A927ZS24"/>
<sequence length="327" mass="38472">MKKCKSLKRPILTITMPVYNVERYLKRGIESVLGQKFNDFELIIVDDGSTDNSGNICDYYANLDDRVRVIHQDNQGLVAAREVALNIANGEYIGFVDPDDWVEYDFFEKLIEGMKQTDADVVIGGYVLEYEVNSKVKNRFNNSQMMVISRDEGIENLFTHKLYQWELWDKIYRKEVIENISINKKIKCGEDLLRVYHAFCKSNKICVLPLYGYHYVQRCDSMTRSKIKNYEDTVFYAMSTLDEVIDRENEVIKNAFKMRKNRFLLIEIIEMLKRGNVADKLVKELYKQYIEIIFGNYPIRFKLISILMFFMFKIKRGNVNENIGSSL</sequence>
<organism evidence="4 5">
    <name type="scientific">Selenomonas ruminantium</name>
    <dbReference type="NCBI Taxonomy" id="971"/>
    <lineage>
        <taxon>Bacteria</taxon>
        <taxon>Bacillati</taxon>
        <taxon>Bacillota</taxon>
        <taxon>Negativicutes</taxon>
        <taxon>Selenomonadales</taxon>
        <taxon>Selenomonadaceae</taxon>
        <taxon>Selenomonas</taxon>
    </lineage>
</organism>
<dbReference type="CDD" id="cd00761">
    <property type="entry name" value="Glyco_tranf_GTA_type"/>
    <property type="match status" value="1"/>
</dbReference>